<accession>A0A195F3Z2</accession>
<dbReference type="InterPro" id="IPR023211">
    <property type="entry name" value="DNA_pol_palm_dom_sf"/>
</dbReference>
<dbReference type="SUPFAM" id="SSF56672">
    <property type="entry name" value="DNA/RNA polymerases"/>
    <property type="match status" value="1"/>
</dbReference>
<evidence type="ECO:0008006" key="3">
    <source>
        <dbReference type="Google" id="ProtNLM"/>
    </source>
</evidence>
<dbReference type="STRING" id="34720.A0A195F3Z2"/>
<keyword evidence="2" id="KW-1185">Reference proteome</keyword>
<feature type="non-terminal residue" evidence="1">
    <location>
        <position position="1"/>
    </location>
</feature>
<dbReference type="PANTHER" id="PTHR31511">
    <property type="entry name" value="PROTEIN CBG23764"/>
    <property type="match status" value="1"/>
</dbReference>
<name>A0A195F3Z2_9HYME</name>
<sequence>DVKTVTTTIDNFLQNKGLDVNKCVEQGCDGCSTMAGKVVAATNVTIFYEIHWFQKYKSIAIFEKNFVNIVRLIIIKGHRENVDAVSQDLLAAANITAQNIGTDLQHQRIYNPSKPSSYLMYYDVDNLYGWAMCQSLPYTDFEVDVEYAQHFHDAHKMYILDISETYEFHHEYIAPLFRRKYKIMYIDTDSLIYHVECDNVYNIMKDDINRFDTSNYTVNNAYGAFSSFIRPGIFIPLANKKIPGLMKDENNGAIMTKFGLRAKMYALRVEKKKDTKKTKGIKSNVARSITFCVGVLKSKLHEVYTISETKIALSSHDDKWYIMVSPTRCHGDITDVNTIKHICIV</sequence>
<gene>
    <name evidence="1" type="ORF">ALC56_10581</name>
</gene>
<reference evidence="1 2" key="1">
    <citation type="submission" date="2016-03" db="EMBL/GenBank/DDBJ databases">
        <title>Trachymyrmex septentrionalis WGS genome.</title>
        <authorList>
            <person name="Nygaard S."/>
            <person name="Hu H."/>
            <person name="Boomsma J."/>
            <person name="Zhang G."/>
        </authorList>
    </citation>
    <scope>NUCLEOTIDE SEQUENCE [LARGE SCALE GENOMIC DNA]</scope>
    <source>
        <strain evidence="1">Tsep2-gDNA-1</strain>
        <tissue evidence="1">Whole body</tissue>
    </source>
</reference>
<dbReference type="PANTHER" id="PTHR31511:SF12">
    <property type="entry name" value="RHO TERMINATION FACTOR N-TERMINAL DOMAIN-CONTAINING PROTEIN"/>
    <property type="match status" value="1"/>
</dbReference>
<protein>
    <recommendedName>
        <fullName evidence="3">DNA-directed DNA polymerase</fullName>
    </recommendedName>
</protein>
<dbReference type="Gene3D" id="3.90.1600.10">
    <property type="entry name" value="Palm domain of DNA polymerase"/>
    <property type="match status" value="1"/>
</dbReference>
<dbReference type="EMBL" id="KQ981826">
    <property type="protein sequence ID" value="KYN35111.1"/>
    <property type="molecule type" value="Genomic_DNA"/>
</dbReference>
<evidence type="ECO:0000313" key="2">
    <source>
        <dbReference type="Proteomes" id="UP000078541"/>
    </source>
</evidence>
<dbReference type="InterPro" id="IPR043502">
    <property type="entry name" value="DNA/RNA_pol_sf"/>
</dbReference>
<dbReference type="AlphaFoldDB" id="A0A195F3Z2"/>
<dbReference type="GO" id="GO:0071897">
    <property type="term" value="P:DNA biosynthetic process"/>
    <property type="evidence" value="ECO:0007669"/>
    <property type="project" value="UniProtKB-ARBA"/>
</dbReference>
<organism evidence="1 2">
    <name type="scientific">Trachymyrmex septentrionalis</name>
    <dbReference type="NCBI Taxonomy" id="34720"/>
    <lineage>
        <taxon>Eukaryota</taxon>
        <taxon>Metazoa</taxon>
        <taxon>Ecdysozoa</taxon>
        <taxon>Arthropoda</taxon>
        <taxon>Hexapoda</taxon>
        <taxon>Insecta</taxon>
        <taxon>Pterygota</taxon>
        <taxon>Neoptera</taxon>
        <taxon>Endopterygota</taxon>
        <taxon>Hymenoptera</taxon>
        <taxon>Apocrita</taxon>
        <taxon>Aculeata</taxon>
        <taxon>Formicoidea</taxon>
        <taxon>Formicidae</taxon>
        <taxon>Myrmicinae</taxon>
        <taxon>Trachymyrmex</taxon>
    </lineage>
</organism>
<dbReference type="Proteomes" id="UP000078541">
    <property type="component" value="Unassembled WGS sequence"/>
</dbReference>
<evidence type="ECO:0000313" key="1">
    <source>
        <dbReference type="EMBL" id="KYN35111.1"/>
    </source>
</evidence>
<proteinExistence type="predicted"/>